<dbReference type="Pfam" id="PF26572">
    <property type="entry name" value="DUF8185"/>
    <property type="match status" value="1"/>
</dbReference>
<dbReference type="Proteomes" id="UP000237752">
    <property type="component" value="Unassembled WGS sequence"/>
</dbReference>
<dbReference type="InterPro" id="IPR058498">
    <property type="entry name" value="DUF8185"/>
</dbReference>
<proteinExistence type="predicted"/>
<dbReference type="EMBL" id="PVUE01000017">
    <property type="protein sequence ID" value="PRZ40440.1"/>
    <property type="molecule type" value="Genomic_DNA"/>
</dbReference>
<accession>A0A2T0ZVR3</accession>
<keyword evidence="3" id="KW-1185">Reference proteome</keyword>
<evidence type="ECO:0000313" key="2">
    <source>
        <dbReference type="EMBL" id="PRZ40440.1"/>
    </source>
</evidence>
<organism evidence="2 3">
    <name type="scientific">Antricoccus suffuscus</name>
    <dbReference type="NCBI Taxonomy" id="1629062"/>
    <lineage>
        <taxon>Bacteria</taxon>
        <taxon>Bacillati</taxon>
        <taxon>Actinomycetota</taxon>
        <taxon>Actinomycetes</taxon>
        <taxon>Geodermatophilales</taxon>
        <taxon>Antricoccaceae</taxon>
        <taxon>Antricoccus</taxon>
    </lineage>
</organism>
<comment type="caution">
    <text evidence="2">The sequence shown here is derived from an EMBL/GenBank/DDBJ whole genome shotgun (WGS) entry which is preliminary data.</text>
</comment>
<evidence type="ECO:0000259" key="1">
    <source>
        <dbReference type="Pfam" id="PF26572"/>
    </source>
</evidence>
<sequence length="187" mass="19712">MRIQTAGERSVIWAIVLGTLVRREFHGRLDGAADIAVSATDLATNLDVSVSTSAYVELPASADTKWRGTIPPAAGWRLIEDIPARALIDAVEAAGASLTDLEDHALNAAADSMLSQPVLTVDAPGETPIELSLRILLCLTRMGFLAGERADPGNVARVAVNGPWVIIATMQGAVYRRTGTIDLLGLS</sequence>
<gene>
    <name evidence="2" type="ORF">CLV47_11777</name>
</gene>
<evidence type="ECO:0000313" key="3">
    <source>
        <dbReference type="Proteomes" id="UP000237752"/>
    </source>
</evidence>
<name>A0A2T0ZVR3_9ACTN</name>
<dbReference type="AlphaFoldDB" id="A0A2T0ZVR3"/>
<feature type="domain" description="DUF8185" evidence="1">
    <location>
        <begin position="71"/>
        <end position="179"/>
    </location>
</feature>
<protein>
    <recommendedName>
        <fullName evidence="1">DUF8185 domain-containing protein</fullName>
    </recommendedName>
</protein>
<reference evidence="2 3" key="1">
    <citation type="submission" date="2018-03" db="EMBL/GenBank/DDBJ databases">
        <title>Genomic Encyclopedia of Archaeal and Bacterial Type Strains, Phase II (KMG-II): from individual species to whole genera.</title>
        <authorList>
            <person name="Goeker M."/>
        </authorList>
    </citation>
    <scope>NUCLEOTIDE SEQUENCE [LARGE SCALE GENOMIC DNA]</scope>
    <source>
        <strain evidence="2 3">DSM 100065</strain>
    </source>
</reference>